<evidence type="ECO:0000313" key="4">
    <source>
        <dbReference type="Proteomes" id="UP000702544"/>
    </source>
</evidence>
<dbReference type="PANTHER" id="PTHR43586">
    <property type="entry name" value="CYSTEINE DESULFURASE"/>
    <property type="match status" value="1"/>
</dbReference>
<protein>
    <submittedName>
        <fullName evidence="3">Aminotransferase class V-fold PLP-dependent enzyme</fullName>
    </submittedName>
</protein>
<dbReference type="Proteomes" id="UP000702544">
    <property type="component" value="Unassembled WGS sequence"/>
</dbReference>
<dbReference type="InterPro" id="IPR015422">
    <property type="entry name" value="PyrdxlP-dep_Trfase_small"/>
</dbReference>
<dbReference type="AlphaFoldDB" id="A0AAE5CDH1"/>
<evidence type="ECO:0000256" key="1">
    <source>
        <dbReference type="ARBA" id="ARBA00022898"/>
    </source>
</evidence>
<accession>A0AAE5CDH1</accession>
<dbReference type="EMBL" id="JAACAK010000095">
    <property type="protein sequence ID" value="NIR75779.1"/>
    <property type="molecule type" value="Genomic_DNA"/>
</dbReference>
<keyword evidence="3" id="KW-0808">Transferase</keyword>
<dbReference type="InterPro" id="IPR000192">
    <property type="entry name" value="Aminotrans_V_dom"/>
</dbReference>
<evidence type="ECO:0000259" key="2">
    <source>
        <dbReference type="Pfam" id="PF00266"/>
    </source>
</evidence>
<comment type="caution">
    <text evidence="3">The sequence shown here is derived from an EMBL/GenBank/DDBJ whole genome shotgun (WGS) entry which is preliminary data.</text>
</comment>
<dbReference type="Pfam" id="PF00266">
    <property type="entry name" value="Aminotran_5"/>
    <property type="match status" value="1"/>
</dbReference>
<dbReference type="InterPro" id="IPR015424">
    <property type="entry name" value="PyrdxlP-dep_Trfase"/>
</dbReference>
<evidence type="ECO:0000313" key="3">
    <source>
        <dbReference type="EMBL" id="NIR75779.1"/>
    </source>
</evidence>
<keyword evidence="3" id="KW-0032">Aminotransferase</keyword>
<name>A0AAE5CDH1_9BACT</name>
<dbReference type="GO" id="GO:0008483">
    <property type="term" value="F:transaminase activity"/>
    <property type="evidence" value="ECO:0007669"/>
    <property type="project" value="UniProtKB-KW"/>
</dbReference>
<feature type="domain" description="Aminotransferase class V" evidence="2">
    <location>
        <begin position="95"/>
        <end position="420"/>
    </location>
</feature>
<proteinExistence type="predicted"/>
<dbReference type="Gene3D" id="3.90.1150.10">
    <property type="entry name" value="Aspartate Aminotransferase, domain 1"/>
    <property type="match status" value="1"/>
</dbReference>
<dbReference type="InterPro" id="IPR015421">
    <property type="entry name" value="PyrdxlP-dep_Trfase_major"/>
</dbReference>
<dbReference type="Gene3D" id="3.40.640.10">
    <property type="entry name" value="Type I PLP-dependent aspartate aminotransferase-like (Major domain)"/>
    <property type="match status" value="1"/>
</dbReference>
<sequence length="426" mass="45692">MDRRRFVTTSVAGIMGAGAGAEASALTGAETWSGAQLQQDGPGRQSIRAQFPRLKDEIYLNAAGGTPLGAFAEEGIRKYLDYIRLGPGDGRRAYFDEVWTGVRGRFAALVGADESEIGLVGCTKAGEQIVIDRLEALRRGGNVVTNDMHFSGSLHNYEGLRRSGLDVRVVRARDFDVALDRMAEAMDDRTALVAVSLVSNVNGRIEPVAELSRLAHERGALLFADIIQAVGAIPVDLHAMGVDVAAASSYKWLFGTHGAGFLYVRDEVQGTALPDRIFPGHVRRNYAQWVEEPEPGVGDYRYSAPSGALRYQPGHVSYLGYAAVYEALGFLEQVGGAEAVQAHSTALVARLLDGIDTDAYRALTPDPGRSTILALQPASMDGLTDRLAAANVAISVGGDMDRMIRISPAIYNSEADIDRLVEVLNG</sequence>
<gene>
    <name evidence="3" type="ORF">GWO12_11820</name>
</gene>
<organism evidence="3 4">
    <name type="scientific">Candidatus Kutchimonas denitrificans</name>
    <dbReference type="NCBI Taxonomy" id="3056748"/>
    <lineage>
        <taxon>Bacteria</taxon>
        <taxon>Pseudomonadati</taxon>
        <taxon>Gemmatimonadota</taxon>
        <taxon>Gemmatimonadia</taxon>
        <taxon>Candidatus Palauibacterales</taxon>
        <taxon>Candidatus Palauibacteraceae</taxon>
        <taxon>Candidatus Kutchimonas</taxon>
    </lineage>
</organism>
<keyword evidence="1" id="KW-0663">Pyridoxal phosphate</keyword>
<reference evidence="3 4" key="1">
    <citation type="submission" date="2020-01" db="EMBL/GenBank/DDBJ databases">
        <title>Genomes assembled from Gulf of Kutch pelagic sediment metagenomes.</title>
        <authorList>
            <person name="Chandrashekar M."/>
            <person name="Mahajan M.S."/>
            <person name="Dave K.J."/>
            <person name="Vatsa P."/>
            <person name="Nathani N.M."/>
        </authorList>
    </citation>
    <scope>NUCLEOTIDE SEQUENCE [LARGE SCALE GENOMIC DNA]</scope>
    <source>
        <strain evidence="3">KS3-K002</strain>
    </source>
</reference>
<dbReference type="SUPFAM" id="SSF53383">
    <property type="entry name" value="PLP-dependent transferases"/>
    <property type="match status" value="1"/>
</dbReference>
<dbReference type="PANTHER" id="PTHR43586:SF8">
    <property type="entry name" value="CYSTEINE DESULFURASE 1, CHLOROPLASTIC"/>
    <property type="match status" value="1"/>
</dbReference>